<dbReference type="Proteomes" id="UP000593567">
    <property type="component" value="Unassembled WGS sequence"/>
</dbReference>
<evidence type="ECO:0000313" key="1">
    <source>
        <dbReference type="EMBL" id="KAF6030714.1"/>
    </source>
</evidence>
<protein>
    <submittedName>
        <fullName evidence="1">Uncharacterized protein</fullName>
    </submittedName>
</protein>
<evidence type="ECO:0000313" key="2">
    <source>
        <dbReference type="Proteomes" id="UP000593567"/>
    </source>
</evidence>
<sequence length="66" mass="7416">MTSRQVPKTKLHHNLAAGLIKTLHSPCWNGNTKPTKSFSSPTPPLSTYLYSFWSRFMATVISLAHE</sequence>
<organism evidence="1 2">
    <name type="scientific">Bugula neritina</name>
    <name type="common">Brown bryozoan</name>
    <name type="synonym">Sertularia neritina</name>
    <dbReference type="NCBI Taxonomy" id="10212"/>
    <lineage>
        <taxon>Eukaryota</taxon>
        <taxon>Metazoa</taxon>
        <taxon>Spiralia</taxon>
        <taxon>Lophotrochozoa</taxon>
        <taxon>Bryozoa</taxon>
        <taxon>Gymnolaemata</taxon>
        <taxon>Cheilostomatida</taxon>
        <taxon>Flustrina</taxon>
        <taxon>Buguloidea</taxon>
        <taxon>Bugulidae</taxon>
        <taxon>Bugula</taxon>
    </lineage>
</organism>
<dbReference type="AlphaFoldDB" id="A0A7J7JYB1"/>
<reference evidence="1" key="1">
    <citation type="submission" date="2020-06" db="EMBL/GenBank/DDBJ databases">
        <title>Draft genome of Bugula neritina, a colonial animal packing powerful symbionts and potential medicines.</title>
        <authorList>
            <person name="Rayko M."/>
        </authorList>
    </citation>
    <scope>NUCLEOTIDE SEQUENCE [LARGE SCALE GENOMIC DNA]</scope>
    <source>
        <strain evidence="1">Kwan_BN1</strain>
    </source>
</reference>
<name>A0A7J7JYB1_BUGNE</name>
<accession>A0A7J7JYB1</accession>
<dbReference type="EMBL" id="VXIV02001679">
    <property type="protein sequence ID" value="KAF6030714.1"/>
    <property type="molecule type" value="Genomic_DNA"/>
</dbReference>
<proteinExistence type="predicted"/>
<comment type="caution">
    <text evidence="1">The sequence shown here is derived from an EMBL/GenBank/DDBJ whole genome shotgun (WGS) entry which is preliminary data.</text>
</comment>
<gene>
    <name evidence="1" type="ORF">EB796_010965</name>
</gene>
<keyword evidence="2" id="KW-1185">Reference proteome</keyword>